<feature type="transmembrane region" description="Helical" evidence="12">
    <location>
        <begin position="185"/>
        <end position="208"/>
    </location>
</feature>
<comment type="cofactor">
    <cofactor evidence="1">
        <name>heme b</name>
        <dbReference type="ChEBI" id="CHEBI:60344"/>
    </cofactor>
</comment>
<dbReference type="PANTHER" id="PTHR15422">
    <property type="entry name" value="OS05G0565100 PROTEIN"/>
    <property type="match status" value="1"/>
</dbReference>
<evidence type="ECO:0000256" key="9">
    <source>
        <dbReference type="ARBA" id="ARBA00023004"/>
    </source>
</evidence>
<dbReference type="GO" id="GO:0020037">
    <property type="term" value="F:heme binding"/>
    <property type="evidence" value="ECO:0007669"/>
    <property type="project" value="TreeGrafter"/>
</dbReference>
<evidence type="ECO:0000313" key="15">
    <source>
        <dbReference type="Proteomes" id="UP000492821"/>
    </source>
</evidence>
<evidence type="ECO:0000256" key="11">
    <source>
        <dbReference type="ARBA" id="ARBA00024225"/>
    </source>
</evidence>
<evidence type="ECO:0000256" key="8">
    <source>
        <dbReference type="ARBA" id="ARBA00022989"/>
    </source>
</evidence>
<dbReference type="GO" id="GO:0140575">
    <property type="term" value="F:transmembrane monodehydroascorbate reductase activity"/>
    <property type="evidence" value="ECO:0007669"/>
    <property type="project" value="InterPro"/>
</dbReference>
<reference evidence="16" key="2">
    <citation type="submission" date="2020-10" db="UniProtKB">
        <authorList>
            <consortium name="WormBaseParasite"/>
        </authorList>
    </citation>
    <scope>IDENTIFICATION</scope>
</reference>
<evidence type="ECO:0000256" key="1">
    <source>
        <dbReference type="ARBA" id="ARBA00001970"/>
    </source>
</evidence>
<evidence type="ECO:0000256" key="2">
    <source>
        <dbReference type="ARBA" id="ARBA00004141"/>
    </source>
</evidence>
<evidence type="ECO:0000256" key="13">
    <source>
        <dbReference type="SAM" id="SignalP"/>
    </source>
</evidence>
<comment type="subcellular location">
    <subcellularLocation>
        <location evidence="2">Membrane</location>
        <topology evidence="2">Multi-pass membrane protein</topology>
    </subcellularLocation>
</comment>
<keyword evidence="5 12" id="KW-0812">Transmembrane</keyword>
<evidence type="ECO:0000256" key="7">
    <source>
        <dbReference type="ARBA" id="ARBA00022982"/>
    </source>
</evidence>
<keyword evidence="3" id="KW-0813">Transport</keyword>
<dbReference type="Proteomes" id="UP000492821">
    <property type="component" value="Unassembled WGS sequence"/>
</dbReference>
<keyword evidence="4" id="KW-0349">Heme</keyword>
<evidence type="ECO:0000256" key="3">
    <source>
        <dbReference type="ARBA" id="ARBA00022448"/>
    </source>
</evidence>
<accession>A0A7E4VLA6</accession>
<dbReference type="GO" id="GO:0016020">
    <property type="term" value="C:membrane"/>
    <property type="evidence" value="ECO:0007669"/>
    <property type="project" value="UniProtKB-SubCell"/>
</dbReference>
<protein>
    <recommendedName>
        <fullName evidence="11">ascorbate ferrireductase (transmembrane)</fullName>
        <ecNumber evidence="11">7.2.1.3</ecNumber>
    </recommendedName>
</protein>
<name>A0A7E4VLA6_PANRE</name>
<organism evidence="15 16">
    <name type="scientific">Panagrellus redivivus</name>
    <name type="common">Microworm</name>
    <dbReference type="NCBI Taxonomy" id="6233"/>
    <lineage>
        <taxon>Eukaryota</taxon>
        <taxon>Metazoa</taxon>
        <taxon>Ecdysozoa</taxon>
        <taxon>Nematoda</taxon>
        <taxon>Chromadorea</taxon>
        <taxon>Rhabditida</taxon>
        <taxon>Tylenchina</taxon>
        <taxon>Panagrolaimomorpha</taxon>
        <taxon>Panagrolaimoidea</taxon>
        <taxon>Panagrolaimidae</taxon>
        <taxon>Panagrellus</taxon>
    </lineage>
</organism>
<keyword evidence="15" id="KW-1185">Reference proteome</keyword>
<dbReference type="SMART" id="SM00665">
    <property type="entry name" value="B561"/>
    <property type="match status" value="1"/>
</dbReference>
<keyword evidence="6" id="KW-0479">Metal-binding</keyword>
<keyword evidence="13" id="KW-0732">Signal</keyword>
<proteinExistence type="predicted"/>
<feature type="chain" id="PRO_5028889973" description="ascorbate ferrireductase (transmembrane)" evidence="13">
    <location>
        <begin position="20"/>
        <end position="314"/>
    </location>
</feature>
<evidence type="ECO:0000256" key="5">
    <source>
        <dbReference type="ARBA" id="ARBA00022692"/>
    </source>
</evidence>
<keyword evidence="10 12" id="KW-0472">Membrane</keyword>
<keyword evidence="7" id="KW-0249">Electron transport</keyword>
<feature type="signal peptide" evidence="13">
    <location>
        <begin position="1"/>
        <end position="19"/>
    </location>
</feature>
<feature type="transmembrane region" description="Helical" evidence="12">
    <location>
        <begin position="70"/>
        <end position="90"/>
    </location>
</feature>
<feature type="transmembrane region" description="Helical" evidence="12">
    <location>
        <begin position="150"/>
        <end position="173"/>
    </location>
</feature>
<evidence type="ECO:0000313" key="16">
    <source>
        <dbReference type="WBParaSite" id="Pan_g21536.t1"/>
    </source>
</evidence>
<dbReference type="PANTHER" id="PTHR15422:SF24">
    <property type="entry name" value="DOMON RELATED DOMAIN-CONTAINING PROTEIN"/>
    <property type="match status" value="1"/>
</dbReference>
<evidence type="ECO:0000256" key="12">
    <source>
        <dbReference type="SAM" id="Phobius"/>
    </source>
</evidence>
<dbReference type="InterPro" id="IPR045150">
    <property type="entry name" value="CYB561D1/2"/>
</dbReference>
<feature type="transmembrane region" description="Helical" evidence="12">
    <location>
        <begin position="220"/>
        <end position="243"/>
    </location>
</feature>
<dbReference type="AlphaFoldDB" id="A0A7E4VLA6"/>
<dbReference type="EC" id="7.2.1.3" evidence="11"/>
<evidence type="ECO:0000256" key="4">
    <source>
        <dbReference type="ARBA" id="ARBA00022617"/>
    </source>
</evidence>
<keyword evidence="8 12" id="KW-1133">Transmembrane helix</keyword>
<dbReference type="CDD" id="cd08760">
    <property type="entry name" value="Cyt_b561_FRRS1_like"/>
    <property type="match status" value="1"/>
</dbReference>
<evidence type="ECO:0000256" key="6">
    <source>
        <dbReference type="ARBA" id="ARBA00022723"/>
    </source>
</evidence>
<dbReference type="PROSITE" id="PS50939">
    <property type="entry name" value="CYTOCHROME_B561"/>
    <property type="match status" value="1"/>
</dbReference>
<evidence type="ECO:0000256" key="10">
    <source>
        <dbReference type="ARBA" id="ARBA00023136"/>
    </source>
</evidence>
<feature type="transmembrane region" description="Helical" evidence="12">
    <location>
        <begin position="111"/>
        <end position="130"/>
    </location>
</feature>
<dbReference type="GO" id="GO:0140571">
    <property type="term" value="F:transmembrane ascorbate ferrireductase activity"/>
    <property type="evidence" value="ECO:0007669"/>
    <property type="project" value="UniProtKB-EC"/>
</dbReference>
<dbReference type="WBParaSite" id="Pan_g21536.t1">
    <property type="protein sequence ID" value="Pan_g21536.t1"/>
    <property type="gene ID" value="Pan_g21536"/>
</dbReference>
<reference evidence="15" key="1">
    <citation type="journal article" date="2013" name="Genetics">
        <title>The draft genome and transcriptome of Panagrellus redivivus are shaped by the harsh demands of a free-living lifestyle.</title>
        <authorList>
            <person name="Srinivasan J."/>
            <person name="Dillman A.R."/>
            <person name="Macchietto M.G."/>
            <person name="Heikkinen L."/>
            <person name="Lakso M."/>
            <person name="Fracchia K.M."/>
            <person name="Antoshechkin I."/>
            <person name="Mortazavi A."/>
            <person name="Wong G."/>
            <person name="Sternberg P.W."/>
        </authorList>
    </citation>
    <scope>NUCLEOTIDE SEQUENCE [LARGE SCALE GENOMIC DNA]</scope>
    <source>
        <strain evidence="15">MT8872</strain>
    </source>
</reference>
<dbReference type="Pfam" id="PF03188">
    <property type="entry name" value="Cytochrom_B561"/>
    <property type="match status" value="1"/>
</dbReference>
<sequence length="314" mass="35442">MIRFHHAIILLSLTATVLTQEVSNTNASNVEFATRQNVQPFPAQQQPFPVTYEPPHSAKFKSDMLKVHGILMMIAWAFFLPIGIFIGTFYKSHFPNTYICGTNLWFHLHRFFNLMGIACTIAAFVCIFVREDWAWVGPKATQTMAQNRQWGSVHAMCGLIACVVAWAQPLAATFRCHPGTTFRPLFTIIHAFFGLGAFVLACTSNMIACYHFRGAFTNWRAAWGIYIAYLCVVAVMYVLLKILSLKVWWSRRNNVGTGDIELIQADGKRHITLTTATIRTHRFMLFLLALFILACIGCVVAISCLIGIQKPRQN</sequence>
<dbReference type="GO" id="GO:0046872">
    <property type="term" value="F:metal ion binding"/>
    <property type="evidence" value="ECO:0007669"/>
    <property type="project" value="UniProtKB-KW"/>
</dbReference>
<evidence type="ECO:0000259" key="14">
    <source>
        <dbReference type="PROSITE" id="PS50939"/>
    </source>
</evidence>
<dbReference type="InterPro" id="IPR006593">
    <property type="entry name" value="Cyt_b561/ferric_Rdtase_TM"/>
</dbReference>
<feature type="transmembrane region" description="Helical" evidence="12">
    <location>
        <begin position="283"/>
        <end position="308"/>
    </location>
</feature>
<keyword evidence="9" id="KW-0408">Iron</keyword>
<feature type="domain" description="Cytochrome b561" evidence="14">
    <location>
        <begin position="18"/>
        <end position="246"/>
    </location>
</feature>
<dbReference type="Gene3D" id="1.20.120.1770">
    <property type="match status" value="1"/>
</dbReference>